<dbReference type="InterPro" id="IPR016156">
    <property type="entry name" value="FAD/NAD-linked_Rdtase_dimer_sf"/>
</dbReference>
<evidence type="ECO:0000256" key="4">
    <source>
        <dbReference type="ARBA" id="ARBA00022827"/>
    </source>
</evidence>
<evidence type="ECO:0000259" key="8">
    <source>
        <dbReference type="Pfam" id="PF02852"/>
    </source>
</evidence>
<accession>A0AA43UCF5</accession>
<dbReference type="SUPFAM" id="SSF55424">
    <property type="entry name" value="FAD/NAD-linked reductases, dimerisation (C-terminal) domain"/>
    <property type="match status" value="1"/>
</dbReference>
<organism evidence="10 11">
    <name type="scientific">Atopococcus tabaci</name>
    <dbReference type="NCBI Taxonomy" id="269774"/>
    <lineage>
        <taxon>Bacteria</taxon>
        <taxon>Bacillati</taxon>
        <taxon>Bacillota</taxon>
        <taxon>Bacilli</taxon>
        <taxon>Lactobacillales</taxon>
        <taxon>Carnobacteriaceae</taxon>
        <taxon>Atopococcus</taxon>
    </lineage>
</organism>
<dbReference type="PANTHER" id="PTHR43429:SF1">
    <property type="entry name" value="NAD(P)H SULFUR OXIDOREDUCTASE (COA-DEPENDENT)"/>
    <property type="match status" value="1"/>
</dbReference>
<dbReference type="InterPro" id="IPR004099">
    <property type="entry name" value="Pyr_nucl-diS_OxRdtase_dimer"/>
</dbReference>
<reference evidence="10" key="1">
    <citation type="submission" date="2023-07" db="EMBL/GenBank/DDBJ databases">
        <title>Between Cages and Wild: Unraveling the Impact of Captivity on Animal Microbiomes and Antimicrobial Resistance.</title>
        <authorList>
            <person name="Schmartz G.P."/>
            <person name="Rehner J."/>
            <person name="Schuff M.J."/>
            <person name="Becker S.L."/>
            <person name="Kravczyk M."/>
            <person name="Gurevich A."/>
            <person name="Francke R."/>
            <person name="Mueller R."/>
            <person name="Keller V."/>
            <person name="Keller A."/>
        </authorList>
    </citation>
    <scope>NUCLEOTIDE SEQUENCE</scope>
    <source>
        <strain evidence="10">S39M_St_73</strain>
    </source>
</reference>
<keyword evidence="7" id="KW-0676">Redox-active center</keyword>
<dbReference type="PRINTS" id="PR00368">
    <property type="entry name" value="FADPNR"/>
</dbReference>
<evidence type="ECO:0000256" key="5">
    <source>
        <dbReference type="ARBA" id="ARBA00023002"/>
    </source>
</evidence>
<evidence type="ECO:0000256" key="1">
    <source>
        <dbReference type="ARBA" id="ARBA00001974"/>
    </source>
</evidence>
<dbReference type="Pfam" id="PF02852">
    <property type="entry name" value="Pyr_redox_dim"/>
    <property type="match status" value="1"/>
</dbReference>
<dbReference type="EMBL" id="JAUNQW010000010">
    <property type="protein sequence ID" value="MDO5457407.1"/>
    <property type="molecule type" value="Genomic_DNA"/>
</dbReference>
<comment type="cofactor">
    <cofactor evidence="1">
        <name>FAD</name>
        <dbReference type="ChEBI" id="CHEBI:57692"/>
    </cofactor>
</comment>
<gene>
    <name evidence="10" type="ORF">Q4F26_03595</name>
</gene>
<dbReference type="InterPro" id="IPR023753">
    <property type="entry name" value="FAD/NAD-binding_dom"/>
</dbReference>
<evidence type="ECO:0000256" key="3">
    <source>
        <dbReference type="ARBA" id="ARBA00022630"/>
    </source>
</evidence>
<dbReference type="PRINTS" id="PR00411">
    <property type="entry name" value="PNDRDTASEI"/>
</dbReference>
<dbReference type="InterPro" id="IPR036188">
    <property type="entry name" value="FAD/NAD-bd_sf"/>
</dbReference>
<keyword evidence="6" id="KW-0558">Oxidation</keyword>
<name>A0AA43UCF5_9LACT</name>
<evidence type="ECO:0000313" key="10">
    <source>
        <dbReference type="EMBL" id="MDO5457407.1"/>
    </source>
</evidence>
<proteinExistence type="inferred from homology"/>
<dbReference type="GO" id="GO:0016491">
    <property type="term" value="F:oxidoreductase activity"/>
    <property type="evidence" value="ECO:0007669"/>
    <property type="project" value="UniProtKB-KW"/>
</dbReference>
<keyword evidence="11" id="KW-1185">Reference proteome</keyword>
<evidence type="ECO:0000313" key="11">
    <source>
        <dbReference type="Proteomes" id="UP001171751"/>
    </source>
</evidence>
<dbReference type="AlphaFoldDB" id="A0AA43UCF5"/>
<evidence type="ECO:0000256" key="6">
    <source>
        <dbReference type="ARBA" id="ARBA00023097"/>
    </source>
</evidence>
<dbReference type="Proteomes" id="UP001171751">
    <property type="component" value="Unassembled WGS sequence"/>
</dbReference>
<comment type="caution">
    <text evidence="10">The sequence shown here is derived from an EMBL/GenBank/DDBJ whole genome shotgun (WGS) entry which is preliminary data.</text>
</comment>
<evidence type="ECO:0000259" key="9">
    <source>
        <dbReference type="Pfam" id="PF07992"/>
    </source>
</evidence>
<feature type="domain" description="Pyridine nucleotide-disulphide oxidoreductase dimerisation" evidence="8">
    <location>
        <begin position="284"/>
        <end position="382"/>
    </location>
</feature>
<dbReference type="Gene3D" id="3.30.390.30">
    <property type="match status" value="1"/>
</dbReference>
<protein>
    <submittedName>
        <fullName evidence="10">FAD-dependent oxidoreductase</fullName>
    </submittedName>
</protein>
<evidence type="ECO:0000256" key="7">
    <source>
        <dbReference type="ARBA" id="ARBA00023284"/>
    </source>
</evidence>
<feature type="domain" description="FAD/NAD(P)-binding" evidence="9">
    <location>
        <begin position="21"/>
        <end position="235"/>
    </location>
</feature>
<comment type="similarity">
    <text evidence="2">Belongs to the class-III pyridine nucleotide-disulfide oxidoreductase family.</text>
</comment>
<dbReference type="InterPro" id="IPR050260">
    <property type="entry name" value="FAD-bd_OxRdtase"/>
</dbReference>
<sequence length="408" mass="44971">MEDKVDSLDELHYANQASYDAQGVKTYVDSKVIAVNPDSKVVTVEKENGTTYEESYDQLILSPGGLPGKPPIEGVDSENIFFFRGRGWTDIVRKRKDVAEKAVIVGGGFIGIQVAQAYTLAGIDTTVIDMEERLLPTYLDKEFTDLLEQHAAEKGLNFRPGEAVQEFVADGQGAVEKVVTDKGEYEADTVILATGVVPGTKWLEGILEMTDNGYIKVNEYQQSSEEDIYAAGDATMYPYAPTGGLAPTGLATLSSREAVIAAKNVAAGENKFKTPAMSGTAALHLFDYKFASTGLNDASAARTDLNISSKFYQTRILPEFIDDDREILMKIHYETDTHRILGAQLMSKKDITQSINTMSVIISAKMTLENLALQDFFFQPERNNRWNYLNQLAQQALGETFGSDQQLF</sequence>
<dbReference type="PANTHER" id="PTHR43429">
    <property type="entry name" value="PYRIDINE NUCLEOTIDE-DISULFIDE OXIDOREDUCTASE DOMAIN-CONTAINING"/>
    <property type="match status" value="1"/>
</dbReference>
<evidence type="ECO:0000256" key="2">
    <source>
        <dbReference type="ARBA" id="ARBA00009130"/>
    </source>
</evidence>
<dbReference type="Gene3D" id="3.50.50.60">
    <property type="entry name" value="FAD/NAD(P)-binding domain"/>
    <property type="match status" value="2"/>
</dbReference>
<keyword evidence="3" id="KW-0285">Flavoprotein</keyword>
<keyword evidence="5" id="KW-0560">Oxidoreductase</keyword>
<keyword evidence="4" id="KW-0274">FAD</keyword>
<dbReference type="SUPFAM" id="SSF51905">
    <property type="entry name" value="FAD/NAD(P)-binding domain"/>
    <property type="match status" value="2"/>
</dbReference>
<dbReference type="Pfam" id="PF07992">
    <property type="entry name" value="Pyr_redox_2"/>
    <property type="match status" value="1"/>
</dbReference>